<sequence length="223" mass="25423">MFKKNYTQEPTDEAKVDSSLYDAELIGENDLGTVHLHGPFGNADSDIKIAYLIGMHPMESKAHRGLFDTIVEWDKEGRLKYSYYIYNINVVGELDVETEGRMDGQLLAQEFAAPHIIDNKYDFFADIHSNKGLKGLGTYEKTNFIFAPGFDDDSTDFLNILLDEIDEFVYYAPEYRTSPPYITLPVVESGIPTIVYETYSYEPMEKTYGLSEKLAKAIDNLEF</sequence>
<dbReference type="Proteomes" id="UP000732619">
    <property type="component" value="Unassembled WGS sequence"/>
</dbReference>
<comment type="caution">
    <text evidence="1">The sequence shown here is derived from an EMBL/GenBank/DDBJ whole genome shotgun (WGS) entry which is preliminary data.</text>
</comment>
<gene>
    <name evidence="1" type="ORF">E7Z75_01535</name>
</gene>
<protein>
    <submittedName>
        <fullName evidence="1">Adhesin</fullName>
    </submittedName>
</protein>
<dbReference type="AlphaFoldDB" id="A0A8T3VKR6"/>
<evidence type="ECO:0000313" key="2">
    <source>
        <dbReference type="Proteomes" id="UP000732619"/>
    </source>
</evidence>
<organism evidence="1 2">
    <name type="scientific">Methanobrevibacter olleyae</name>
    <dbReference type="NCBI Taxonomy" id="294671"/>
    <lineage>
        <taxon>Archaea</taxon>
        <taxon>Methanobacteriati</taxon>
        <taxon>Methanobacteriota</taxon>
        <taxon>Methanomada group</taxon>
        <taxon>Methanobacteria</taxon>
        <taxon>Methanobacteriales</taxon>
        <taxon>Methanobacteriaceae</taxon>
        <taxon>Methanobrevibacter</taxon>
    </lineage>
</organism>
<dbReference type="EMBL" id="SUTG01000004">
    <property type="protein sequence ID" value="MBE6511822.1"/>
    <property type="molecule type" value="Genomic_DNA"/>
</dbReference>
<accession>A0A8T3VKR6</accession>
<reference evidence="1" key="1">
    <citation type="submission" date="2019-04" db="EMBL/GenBank/DDBJ databases">
        <title>Evolution of Biomass-Degrading Anaerobic Consortia Revealed by Metagenomics.</title>
        <authorList>
            <person name="Peng X."/>
        </authorList>
    </citation>
    <scope>NUCLEOTIDE SEQUENCE</scope>
    <source>
        <strain evidence="1">SIG14</strain>
    </source>
</reference>
<name>A0A8T3VKR6_METOL</name>
<evidence type="ECO:0000313" key="1">
    <source>
        <dbReference type="EMBL" id="MBE6511822.1"/>
    </source>
</evidence>
<proteinExistence type="predicted"/>